<evidence type="ECO:0000313" key="2">
    <source>
        <dbReference type="Proteomes" id="UP001269375"/>
    </source>
</evidence>
<evidence type="ECO:0000313" key="1">
    <source>
        <dbReference type="EMBL" id="MDR5895994.1"/>
    </source>
</evidence>
<comment type="caution">
    <text evidence="1">The sequence shown here is derived from an EMBL/GenBank/DDBJ whole genome shotgun (WGS) entry which is preliminary data.</text>
</comment>
<proteinExistence type="predicted"/>
<gene>
    <name evidence="1" type="ORF">QC825_07925</name>
</gene>
<sequence>MDYSTYAGAINGTHVPRYPDRIGAFGASIMWMTGNGTEDAEEMQFRLAQVGLPRSSNWVTGMAVSGRAIEGYVSKLDDMLAPMSGAKKGLVLVHGPGNSVSANGPYPGAREKINQGMRTVLKGIEDKGFIPIYLGLSYRRPESSKPRETATYNREICWPLIKEFSPLIWDWQNDRPAWDFYALTRMLSPWLQDDNVHPSIPMRCAIRTWWAMKIGELMHSRPPAKAPDFKGKKIILSFSPDQKEAFTDINAMIAGNESATTNGKNGAAGCSRIFTTDGHPLNGIWATSMGYSGHTNKGRKIESNTEQASILHPALVQDGLYSGHNEAFEALTIYGLPQGLCGTLTLIASREANDSIRKGDFWIQDHDYDKYSVDAALDPPEAVKMRFEVTGDKLTLLGQKATGSTFCYLSGVQLEFSI</sequence>
<reference evidence="1 2" key="1">
    <citation type="submission" date="2023-04" db="EMBL/GenBank/DDBJ databases">
        <title>A long-awaited taxogenomic arrangement of the family Halomonadaceae.</title>
        <authorList>
            <person name="De La Haba R."/>
            <person name="Chuvochina M."/>
            <person name="Wittouck S."/>
            <person name="Arahal D.R."/>
            <person name="Sanchez-Porro C."/>
            <person name="Hugenholtz P."/>
            <person name="Ventosa A."/>
        </authorList>
    </citation>
    <scope>NUCLEOTIDE SEQUENCE [LARGE SCALE GENOMIC DNA]</scope>
    <source>
        <strain evidence="1 2">DSM 22428</strain>
    </source>
</reference>
<name>A0ABU1GVC6_9GAMM</name>
<dbReference type="InterPro" id="IPR036514">
    <property type="entry name" value="SGNH_hydro_sf"/>
</dbReference>
<accession>A0ABU1GVC6</accession>
<dbReference type="Proteomes" id="UP001269375">
    <property type="component" value="Unassembled WGS sequence"/>
</dbReference>
<keyword evidence="2" id="KW-1185">Reference proteome</keyword>
<protein>
    <recommendedName>
        <fullName evidence="3">SGNH hydrolase-type esterase domain-containing protein</fullName>
    </recommendedName>
</protein>
<dbReference type="Gene3D" id="3.40.50.1110">
    <property type="entry name" value="SGNH hydrolase"/>
    <property type="match status" value="1"/>
</dbReference>
<evidence type="ECO:0008006" key="3">
    <source>
        <dbReference type="Google" id="ProtNLM"/>
    </source>
</evidence>
<organism evidence="1 2">
    <name type="scientific">Larsenimonas suaedae</name>
    <dbReference type="NCBI Taxonomy" id="1851019"/>
    <lineage>
        <taxon>Bacteria</taxon>
        <taxon>Pseudomonadati</taxon>
        <taxon>Pseudomonadota</taxon>
        <taxon>Gammaproteobacteria</taxon>
        <taxon>Oceanospirillales</taxon>
        <taxon>Halomonadaceae</taxon>
        <taxon>Larsenimonas</taxon>
    </lineage>
</organism>
<dbReference type="SUPFAM" id="SSF52266">
    <property type="entry name" value="SGNH hydrolase"/>
    <property type="match status" value="1"/>
</dbReference>
<dbReference type="EMBL" id="JARWAO010000003">
    <property type="protein sequence ID" value="MDR5895994.1"/>
    <property type="molecule type" value="Genomic_DNA"/>
</dbReference>
<dbReference type="RefSeq" id="WP_251589931.1">
    <property type="nucleotide sequence ID" value="NZ_JAMLJI010000001.1"/>
</dbReference>